<dbReference type="RefSeq" id="XP_011631189.1">
    <property type="nucleotide sequence ID" value="XM_011632887.2"/>
</dbReference>
<dbReference type="CTD" id="40613"/>
<feature type="signal peptide" evidence="4">
    <location>
        <begin position="1"/>
        <end position="19"/>
    </location>
</feature>
<feature type="chain" id="PRO_5026662044" evidence="4">
    <location>
        <begin position="20"/>
        <end position="245"/>
    </location>
</feature>
<comment type="similarity">
    <text evidence="3">Belongs to the TO family.</text>
</comment>
<reference evidence="6" key="1">
    <citation type="submission" date="2025-08" db="UniProtKB">
        <authorList>
            <consortium name="RefSeq"/>
        </authorList>
    </citation>
    <scope>IDENTIFICATION</scope>
</reference>
<keyword evidence="5" id="KW-1185">Reference proteome</keyword>
<protein>
    <submittedName>
        <fullName evidence="6">Circadian clock-controlled protein</fullName>
    </submittedName>
</protein>
<evidence type="ECO:0000313" key="6">
    <source>
        <dbReference type="RefSeq" id="XP_011631189.1"/>
    </source>
</evidence>
<accession>A0A6I9VW76</accession>
<evidence type="ECO:0000256" key="3">
    <source>
        <dbReference type="ARBA" id="ARBA00060902"/>
    </source>
</evidence>
<dbReference type="OrthoDB" id="8185902at2759"/>
<dbReference type="Proteomes" id="UP000504615">
    <property type="component" value="Unplaced"/>
</dbReference>
<dbReference type="KEGG" id="pbar:105423212"/>
<dbReference type="FunFam" id="3.15.10.30:FF:000001">
    <property type="entry name" value="Takeout-like protein 1"/>
    <property type="match status" value="1"/>
</dbReference>
<evidence type="ECO:0000256" key="2">
    <source>
        <dbReference type="ARBA" id="ARBA00023108"/>
    </source>
</evidence>
<proteinExistence type="inferred from homology"/>
<evidence type="ECO:0000256" key="1">
    <source>
        <dbReference type="ARBA" id="ARBA00022729"/>
    </source>
</evidence>
<gene>
    <name evidence="6" type="primary">LOC105423212</name>
</gene>
<evidence type="ECO:0000256" key="4">
    <source>
        <dbReference type="SAM" id="SignalP"/>
    </source>
</evidence>
<dbReference type="PANTHER" id="PTHR11008">
    <property type="entry name" value="PROTEIN TAKEOUT-LIKE PROTEIN"/>
    <property type="match status" value="1"/>
</dbReference>
<sequence>MTKKLWAILLVVGCTATLSSDSSPEYVKQCSKSDPKLITCLIDALHHLRPYLSVGIPEIELPSVEPFRMDELTLSLTGGTNGYKIQLRDLYIRGASNYTVEDIKLGSPFQAIVRLPALILDAHYSSSGVLIILPASGNGTFHARFGDARALVRGTVSTKSQEEKTYLNVDNLDVVLGVKDVQMRVSKIFNNNRILTEAINLFLRENGQEVLKLMEPQLKKKLSALFAGIVNQLLRHVPVESFLIP</sequence>
<organism evidence="5 6">
    <name type="scientific">Pogonomyrmex barbatus</name>
    <name type="common">red harvester ant</name>
    <dbReference type="NCBI Taxonomy" id="144034"/>
    <lineage>
        <taxon>Eukaryota</taxon>
        <taxon>Metazoa</taxon>
        <taxon>Ecdysozoa</taxon>
        <taxon>Arthropoda</taxon>
        <taxon>Hexapoda</taxon>
        <taxon>Insecta</taxon>
        <taxon>Pterygota</taxon>
        <taxon>Neoptera</taxon>
        <taxon>Endopterygota</taxon>
        <taxon>Hymenoptera</taxon>
        <taxon>Apocrita</taxon>
        <taxon>Aculeata</taxon>
        <taxon>Formicoidea</taxon>
        <taxon>Formicidae</taxon>
        <taxon>Myrmicinae</taxon>
        <taxon>Pogonomyrmex</taxon>
    </lineage>
</organism>
<keyword evidence="2" id="KW-0090">Biological rhythms</keyword>
<dbReference type="PANTHER" id="PTHR11008:SF41">
    <property type="entry name" value="RE70318P"/>
    <property type="match status" value="1"/>
</dbReference>
<dbReference type="AlphaFoldDB" id="A0A6I9VW76"/>
<keyword evidence="1 4" id="KW-0732">Signal</keyword>
<dbReference type="Pfam" id="PF06585">
    <property type="entry name" value="JHBP"/>
    <property type="match status" value="1"/>
</dbReference>
<dbReference type="InterPro" id="IPR010562">
    <property type="entry name" value="Haemolymph_juvenile_hormone-bd"/>
</dbReference>
<dbReference type="InterPro" id="IPR038606">
    <property type="entry name" value="To_sf"/>
</dbReference>
<dbReference type="Gene3D" id="3.15.10.30">
    <property type="entry name" value="Haemolymph juvenile hormone binding protein"/>
    <property type="match status" value="1"/>
</dbReference>
<dbReference type="GeneID" id="105423212"/>
<dbReference type="GO" id="GO:0007623">
    <property type="term" value="P:circadian rhythm"/>
    <property type="evidence" value="ECO:0007669"/>
    <property type="project" value="UniProtKB-ARBA"/>
</dbReference>
<dbReference type="SMART" id="SM00700">
    <property type="entry name" value="JHBP"/>
    <property type="match status" value="1"/>
</dbReference>
<name>A0A6I9VW76_9HYME</name>
<dbReference type="GO" id="GO:0005615">
    <property type="term" value="C:extracellular space"/>
    <property type="evidence" value="ECO:0007669"/>
    <property type="project" value="TreeGrafter"/>
</dbReference>
<evidence type="ECO:0000313" key="5">
    <source>
        <dbReference type="Proteomes" id="UP000504615"/>
    </source>
</evidence>